<gene>
    <name evidence="2" type="ORF">FFLO_03091</name>
</gene>
<feature type="region of interest" description="Disordered" evidence="1">
    <location>
        <begin position="208"/>
        <end position="239"/>
    </location>
</feature>
<feature type="compositionally biased region" description="Low complexity" evidence="1">
    <location>
        <begin position="211"/>
        <end position="221"/>
    </location>
</feature>
<reference evidence="2" key="1">
    <citation type="submission" date="2020-04" db="EMBL/GenBank/DDBJ databases">
        <title>Analysis of mating type loci in Filobasidium floriforme.</title>
        <authorList>
            <person name="Nowrousian M."/>
        </authorList>
    </citation>
    <scope>NUCLEOTIDE SEQUENCE</scope>
    <source>
        <strain evidence="2">CBS 6242</strain>
    </source>
</reference>
<dbReference type="Proteomes" id="UP000812966">
    <property type="component" value="Unassembled WGS sequence"/>
</dbReference>
<dbReference type="EMBL" id="JABELV010000054">
    <property type="protein sequence ID" value="KAG7549055.1"/>
    <property type="molecule type" value="Genomic_DNA"/>
</dbReference>
<evidence type="ECO:0000313" key="3">
    <source>
        <dbReference type="Proteomes" id="UP000812966"/>
    </source>
</evidence>
<sequence>MTNVPELTFEAAKPTCKAGDDRLSALGHSFEFGHTFEPTDDHLRRALAQPSFHIHVEKQGKRTHGWVRWWPAKFDGRTAFVAKSSNPPTDSSVEEEERYDPNCCFNYKPVTLERLAELFGQFGQEIPDWMDRSFTTLDRAVLRNTSRKLKEVQCDTKTRSGIDSIKDMIDDLAAANEEDIETVNSWLGTGMSGFRSQIMTMLDECIREGKSSTTSASQQGSQEDEPISEYVLVHRQADQ</sequence>
<evidence type="ECO:0000313" key="2">
    <source>
        <dbReference type="EMBL" id="KAG7549055.1"/>
    </source>
</evidence>
<proteinExistence type="predicted"/>
<dbReference type="AlphaFoldDB" id="A0A8K0NQM8"/>
<comment type="caution">
    <text evidence="2">The sequence shown here is derived from an EMBL/GenBank/DDBJ whole genome shotgun (WGS) entry which is preliminary data.</text>
</comment>
<organism evidence="2 3">
    <name type="scientific">Filobasidium floriforme</name>
    <dbReference type="NCBI Taxonomy" id="5210"/>
    <lineage>
        <taxon>Eukaryota</taxon>
        <taxon>Fungi</taxon>
        <taxon>Dikarya</taxon>
        <taxon>Basidiomycota</taxon>
        <taxon>Agaricomycotina</taxon>
        <taxon>Tremellomycetes</taxon>
        <taxon>Filobasidiales</taxon>
        <taxon>Filobasidiaceae</taxon>
        <taxon>Filobasidium</taxon>
    </lineage>
</organism>
<keyword evidence="3" id="KW-1185">Reference proteome</keyword>
<protein>
    <submittedName>
        <fullName evidence="2">Uncharacterized protein</fullName>
    </submittedName>
</protein>
<name>A0A8K0NQM8_9TREE</name>
<evidence type="ECO:0000256" key="1">
    <source>
        <dbReference type="SAM" id="MobiDB-lite"/>
    </source>
</evidence>
<accession>A0A8K0NQM8</accession>